<reference evidence="5" key="1">
    <citation type="submission" date="2021-03" db="EMBL/GenBank/DDBJ databases">
        <authorList>
            <person name="Bekaert M."/>
        </authorList>
    </citation>
    <scope>NUCLEOTIDE SEQUENCE</scope>
</reference>
<dbReference type="AlphaFoldDB" id="A0A8S3S311"/>
<comment type="caution">
    <text evidence="5">The sequence shown here is derived from an EMBL/GenBank/DDBJ whole genome shotgun (WGS) entry which is preliminary data.</text>
</comment>
<keyword evidence="1" id="KW-0238">DNA-binding</keyword>
<dbReference type="OrthoDB" id="10066033at2759"/>
<keyword evidence="2" id="KW-0479">Metal-binding</keyword>
<feature type="region of interest" description="Disordered" evidence="3">
    <location>
        <begin position="257"/>
        <end position="296"/>
    </location>
</feature>
<dbReference type="InterPro" id="IPR038269">
    <property type="entry name" value="SCAN_sf"/>
</dbReference>
<dbReference type="SUPFAM" id="SSF47823">
    <property type="entry name" value="lambda integrase-like, N-terminal domain"/>
    <property type="match status" value="1"/>
</dbReference>
<dbReference type="SUPFAM" id="SSF47353">
    <property type="entry name" value="Retrovirus capsid dimerization domain-like"/>
    <property type="match status" value="1"/>
</dbReference>
<dbReference type="Gene3D" id="1.10.4020.10">
    <property type="entry name" value="DNA breaking-rejoining enzymes"/>
    <property type="match status" value="1"/>
</dbReference>
<feature type="domain" description="CCHC-type" evidence="4">
    <location>
        <begin position="303"/>
        <end position="319"/>
    </location>
</feature>
<keyword evidence="2" id="KW-0863">Zinc-finger</keyword>
<feature type="compositionally biased region" description="Polar residues" evidence="3">
    <location>
        <begin position="257"/>
        <end position="281"/>
    </location>
</feature>
<protein>
    <recommendedName>
        <fullName evidence="4">CCHC-type domain-containing protein</fullName>
    </recommendedName>
</protein>
<dbReference type="Gene3D" id="4.10.60.10">
    <property type="entry name" value="Zinc finger, CCHC-type"/>
    <property type="match status" value="1"/>
</dbReference>
<evidence type="ECO:0000313" key="6">
    <source>
        <dbReference type="Proteomes" id="UP000683360"/>
    </source>
</evidence>
<evidence type="ECO:0000313" key="5">
    <source>
        <dbReference type="EMBL" id="CAG2214985.1"/>
    </source>
</evidence>
<accession>A0A8S3S311</accession>
<dbReference type="CDD" id="cd00303">
    <property type="entry name" value="retropepsin_like"/>
    <property type="match status" value="1"/>
</dbReference>
<evidence type="ECO:0000256" key="3">
    <source>
        <dbReference type="SAM" id="MobiDB-lite"/>
    </source>
</evidence>
<dbReference type="InterPro" id="IPR001878">
    <property type="entry name" value="Znf_CCHC"/>
</dbReference>
<keyword evidence="6" id="KW-1185">Reference proteome</keyword>
<dbReference type="PROSITE" id="PS50158">
    <property type="entry name" value="ZF_CCHC"/>
    <property type="match status" value="1"/>
</dbReference>
<dbReference type="GO" id="GO:0008270">
    <property type="term" value="F:zinc ion binding"/>
    <property type="evidence" value="ECO:0007669"/>
    <property type="project" value="UniProtKB-KW"/>
</dbReference>
<proteinExistence type="predicted"/>
<dbReference type="PANTHER" id="PTHR46888">
    <property type="entry name" value="ZINC KNUCKLE DOMAINCONTAINING PROTEIN-RELATED"/>
    <property type="match status" value="1"/>
</dbReference>
<evidence type="ECO:0000259" key="4">
    <source>
        <dbReference type="PROSITE" id="PS50158"/>
    </source>
</evidence>
<dbReference type="GO" id="GO:0003677">
    <property type="term" value="F:DNA binding"/>
    <property type="evidence" value="ECO:0007669"/>
    <property type="project" value="UniProtKB-KW"/>
</dbReference>
<keyword evidence="2" id="KW-0862">Zinc</keyword>
<dbReference type="EMBL" id="CAJPWZ010001430">
    <property type="protein sequence ID" value="CAG2214985.1"/>
    <property type="molecule type" value="Genomic_DNA"/>
</dbReference>
<dbReference type="SUPFAM" id="SSF57756">
    <property type="entry name" value="Retrovirus zinc finger-like domains"/>
    <property type="match status" value="1"/>
</dbReference>
<evidence type="ECO:0000256" key="1">
    <source>
        <dbReference type="ARBA" id="ARBA00023125"/>
    </source>
</evidence>
<feature type="region of interest" description="Disordered" evidence="3">
    <location>
        <begin position="71"/>
        <end position="93"/>
    </location>
</feature>
<dbReference type="Gene3D" id="1.10.150.130">
    <property type="match status" value="1"/>
</dbReference>
<dbReference type="InterPro" id="IPR010998">
    <property type="entry name" value="Integrase_recombinase_N"/>
</dbReference>
<name>A0A8S3S311_MYTED</name>
<evidence type="ECO:0000256" key="2">
    <source>
        <dbReference type="PROSITE-ProRule" id="PRU00047"/>
    </source>
</evidence>
<sequence length="692" mass="79291">MESLKELRQYGESLGLANEDLIRFIESQQAKQRDDRRFEREREKEEWEVEKVRLEHELELKRLDNTRLFETEKHREEKGNVNPSKVPKLPPFEEGTDDMDAYLRRYERYAISQKWDKSIWATHLSALLKGNALNVYALLPSDQALDYDALKTCLLKRYNMTEDGFKQKFRSCRPEFGETFQQFSVRLGSYFSRWIDMSNVLKTFDGLYDLMLRDQFLHICNNEVMLFLKERVPKSIDDMTRYADQFKEARRVNIVSLTNQTQKGKPQPSQKPNNARNQEPPKQSDRDRNRHTGGYGGGNRFDRKCFKCNKSDHLISNCPLLKNKVGNVQNSGSRGKETPICGNVITLTDSIITTQVSSLTIPEQCEKKPIKMPVAKGKLGNRVVTVLRDTGCNGVVIKKSLVSIDCFLDDYQTCVLADGSSVKVPIAIITIDSPYYQGEVKAWCMEQPLYDVIIGNIDGAREPYDPDISPSVSVVTRQQAKKRDNPYPKLKVPGSIKDVSLEDIENEQQSDASLSKLRQYVAEGRNFEKTNGTKRFQFSYWKDLQSIQNPSLRDFASKLPNIAEASKSKNTVKKYSYAFKRFSVWCSNYDLCPLPASVITVAVYLSFLIQSEVSSSVLNGAFYGIKWEHDLNLYSNVFTSDFLSIVLEGGVRLLSKPVNKKEPITHDIIKIVIDKFGLSSYFADLRICCLVF</sequence>
<dbReference type="InterPro" id="IPR036875">
    <property type="entry name" value="Znf_CCHC_sf"/>
</dbReference>
<gene>
    <name evidence="5" type="ORF">MEDL_28783</name>
</gene>
<dbReference type="Proteomes" id="UP000683360">
    <property type="component" value="Unassembled WGS sequence"/>
</dbReference>
<dbReference type="PANTHER" id="PTHR46888:SF1">
    <property type="entry name" value="RIBONUCLEASE H"/>
    <property type="match status" value="1"/>
</dbReference>
<organism evidence="5 6">
    <name type="scientific">Mytilus edulis</name>
    <name type="common">Blue mussel</name>
    <dbReference type="NCBI Taxonomy" id="6550"/>
    <lineage>
        <taxon>Eukaryota</taxon>
        <taxon>Metazoa</taxon>
        <taxon>Spiralia</taxon>
        <taxon>Lophotrochozoa</taxon>
        <taxon>Mollusca</taxon>
        <taxon>Bivalvia</taxon>
        <taxon>Autobranchia</taxon>
        <taxon>Pteriomorphia</taxon>
        <taxon>Mytilida</taxon>
        <taxon>Mytiloidea</taxon>
        <taxon>Mytilidae</taxon>
        <taxon>Mytilinae</taxon>
        <taxon>Mytilus</taxon>
    </lineage>
</organism>